<proteinExistence type="predicted"/>
<keyword evidence="2" id="KW-1185">Reference proteome</keyword>
<name>A0A553WCF4_9SPHN</name>
<dbReference type="RefSeq" id="WP_143777598.1">
    <property type="nucleotide sequence ID" value="NZ_VKKU01000002.1"/>
</dbReference>
<dbReference type="AlphaFoldDB" id="A0A553WCF4"/>
<dbReference type="Proteomes" id="UP000320160">
    <property type="component" value="Unassembled WGS sequence"/>
</dbReference>
<sequence length="191" mass="21710">MLAAIPSNRGVEVLDPVRHPFVMHENEPDVEQRKDGSLWLKVDEANPLSTAVSEVEVVRERQRWMAATEFSRNRFQAKPAERKIGIVRALMIILRESLRSRDDVAERLHDIEQLILAGQNDMADMHIEKLRADYPTEEMKARVLGLYSLNLYDRGNAGKAQYIHEFALLCGTAHPVMTEIFGETVQGLSSD</sequence>
<evidence type="ECO:0000313" key="2">
    <source>
        <dbReference type="Proteomes" id="UP000320160"/>
    </source>
</evidence>
<comment type="caution">
    <text evidence="1">The sequence shown here is derived from an EMBL/GenBank/DDBJ whole genome shotgun (WGS) entry which is preliminary data.</text>
</comment>
<evidence type="ECO:0000313" key="1">
    <source>
        <dbReference type="EMBL" id="TSB02380.1"/>
    </source>
</evidence>
<dbReference type="EMBL" id="VKKU01000002">
    <property type="protein sequence ID" value="TSB02380.1"/>
    <property type="molecule type" value="Genomic_DNA"/>
</dbReference>
<protein>
    <submittedName>
        <fullName evidence="1">Uncharacterized protein</fullName>
    </submittedName>
</protein>
<organism evidence="1 2">
    <name type="scientific">Sphingorhabdus contaminans</name>
    <dbReference type="NCBI Taxonomy" id="1343899"/>
    <lineage>
        <taxon>Bacteria</taxon>
        <taxon>Pseudomonadati</taxon>
        <taxon>Pseudomonadota</taxon>
        <taxon>Alphaproteobacteria</taxon>
        <taxon>Sphingomonadales</taxon>
        <taxon>Sphingomonadaceae</taxon>
        <taxon>Sphingorhabdus</taxon>
    </lineage>
</organism>
<gene>
    <name evidence="1" type="ORF">FOM92_14890</name>
</gene>
<accession>A0A553WCF4</accession>
<reference evidence="1 2" key="1">
    <citation type="submission" date="2019-07" db="EMBL/GenBank/DDBJ databases">
        <authorList>
            <person name="Park M."/>
        </authorList>
    </citation>
    <scope>NUCLEOTIDE SEQUENCE [LARGE SCALE GENOMIC DNA]</scope>
    <source>
        <strain evidence="1 2">KCTC32445</strain>
    </source>
</reference>